<protein>
    <recommendedName>
        <fullName evidence="1">Transcription regulator PadR N-terminal domain-containing protein</fullName>
    </recommendedName>
</protein>
<evidence type="ECO:0000313" key="2">
    <source>
        <dbReference type="EMBL" id="AQS54591.1"/>
    </source>
</evidence>
<dbReference type="SUPFAM" id="SSF46785">
    <property type="entry name" value="Winged helix' DNA-binding domain"/>
    <property type="match status" value="1"/>
</dbReference>
<feature type="domain" description="Transcription regulator PadR N-terminal" evidence="1">
    <location>
        <begin position="10"/>
        <end position="85"/>
    </location>
</feature>
<organism evidence="2 3">
    <name type="scientific">Novibacillus thermophilus</name>
    <dbReference type="NCBI Taxonomy" id="1471761"/>
    <lineage>
        <taxon>Bacteria</taxon>
        <taxon>Bacillati</taxon>
        <taxon>Bacillota</taxon>
        <taxon>Bacilli</taxon>
        <taxon>Bacillales</taxon>
        <taxon>Thermoactinomycetaceae</taxon>
        <taxon>Novibacillus</taxon>
    </lineage>
</organism>
<evidence type="ECO:0000259" key="1">
    <source>
        <dbReference type="Pfam" id="PF03551"/>
    </source>
</evidence>
<reference evidence="2 3" key="1">
    <citation type="journal article" date="2015" name="Int. J. Syst. Evol. Microbiol.">
        <title>Novibacillus thermophilus gen. nov., sp. nov., a Gram-staining-negative and moderately thermophilic member of the family Thermoactinomycetaceae.</title>
        <authorList>
            <person name="Yang G."/>
            <person name="Chen J."/>
            <person name="Zhou S."/>
        </authorList>
    </citation>
    <scope>NUCLEOTIDE SEQUENCE [LARGE SCALE GENOMIC DNA]</scope>
    <source>
        <strain evidence="2 3">SG-1</strain>
    </source>
</reference>
<dbReference type="InterPro" id="IPR036388">
    <property type="entry name" value="WH-like_DNA-bd_sf"/>
</dbReference>
<dbReference type="Pfam" id="PF03551">
    <property type="entry name" value="PadR"/>
    <property type="match status" value="1"/>
</dbReference>
<dbReference type="InterPro" id="IPR005149">
    <property type="entry name" value="Tscrpt_reg_PadR_N"/>
</dbReference>
<sequence>MNFSPAECLVMGLLHSGARYGHEIDKYMEQMKIRYWTKTNRATIYQTLQRIERKGWVTSDTEVVGNMPRRKIYTLTPKGKKALQEMVFAGLASQEIVTFDYSIAIGWLEVLPTQLVIDQVIQRKSFVEKIIHQFSQEDVEDTDIYIGRRANVRFLKSYYEMEREWLDWLLRELRKLKKTV</sequence>
<dbReference type="PANTHER" id="PTHR33169:SF27">
    <property type="entry name" value="TRANSCRIPTIONAL REGULATOR PADR FAMILY PROTEIN"/>
    <property type="match status" value="1"/>
</dbReference>
<dbReference type="KEGG" id="ntr:B0W44_01070"/>
<dbReference type="InterPro" id="IPR052509">
    <property type="entry name" value="Metal_resp_DNA-bind_regulator"/>
</dbReference>
<dbReference type="Gene3D" id="1.10.10.10">
    <property type="entry name" value="Winged helix-like DNA-binding domain superfamily/Winged helix DNA-binding domain"/>
    <property type="match status" value="1"/>
</dbReference>
<gene>
    <name evidence="2" type="ORF">B0W44_01070</name>
</gene>
<proteinExistence type="predicted"/>
<dbReference type="OrthoDB" id="9808017at2"/>
<dbReference type="EMBL" id="CP019699">
    <property type="protein sequence ID" value="AQS54591.1"/>
    <property type="molecule type" value="Genomic_DNA"/>
</dbReference>
<dbReference type="Proteomes" id="UP000188603">
    <property type="component" value="Chromosome"/>
</dbReference>
<evidence type="ECO:0000313" key="3">
    <source>
        <dbReference type="Proteomes" id="UP000188603"/>
    </source>
</evidence>
<accession>A0A1U9K3H1</accession>
<keyword evidence="3" id="KW-1185">Reference proteome</keyword>
<name>A0A1U9K3H1_9BACL</name>
<dbReference type="PANTHER" id="PTHR33169">
    <property type="entry name" value="PADR-FAMILY TRANSCRIPTIONAL REGULATOR"/>
    <property type="match status" value="1"/>
</dbReference>
<dbReference type="InterPro" id="IPR036390">
    <property type="entry name" value="WH_DNA-bd_sf"/>
</dbReference>
<dbReference type="AlphaFoldDB" id="A0A1U9K3H1"/>